<organism evidence="4 6">
    <name type="scientific">Anaerotruncus colihominis</name>
    <dbReference type="NCBI Taxonomy" id="169435"/>
    <lineage>
        <taxon>Bacteria</taxon>
        <taxon>Bacillati</taxon>
        <taxon>Bacillota</taxon>
        <taxon>Clostridia</taxon>
        <taxon>Eubacteriales</taxon>
        <taxon>Oscillospiraceae</taxon>
        <taxon>Anaerotruncus</taxon>
    </lineage>
</organism>
<dbReference type="RefSeq" id="WP_024730924.1">
    <property type="nucleotide sequence ID" value="NZ_CABIWA010000006.1"/>
</dbReference>
<evidence type="ECO:0000313" key="4">
    <source>
        <dbReference type="EMBL" id="CUP35951.1"/>
    </source>
</evidence>
<evidence type="ECO:0000256" key="2">
    <source>
        <dbReference type="SAM" id="Phobius"/>
    </source>
</evidence>
<dbReference type="EMBL" id="QVME01000003">
    <property type="protein sequence ID" value="RGE68302.1"/>
    <property type="molecule type" value="Genomic_DNA"/>
</dbReference>
<protein>
    <recommendedName>
        <fullName evidence="8">Gram-positive cocci surface proteins LPxTG domain-containing protein</fullName>
    </recommendedName>
</protein>
<reference evidence="4 6" key="1">
    <citation type="submission" date="2015-09" db="EMBL/GenBank/DDBJ databases">
        <authorList>
            <consortium name="Pathogen Informatics"/>
        </authorList>
    </citation>
    <scope>NUCLEOTIDE SEQUENCE [LARGE SCALE GENOMIC DNA]</scope>
    <source>
        <strain evidence="4 6">2789STDY5834939</strain>
    </source>
</reference>
<evidence type="ECO:0000256" key="1">
    <source>
        <dbReference type="SAM" id="MobiDB-lite"/>
    </source>
</evidence>
<dbReference type="AlphaFoldDB" id="A0A174MLI2"/>
<dbReference type="Proteomes" id="UP000260828">
    <property type="component" value="Unassembled WGS sequence"/>
</dbReference>
<proteinExistence type="predicted"/>
<feature type="transmembrane region" description="Helical" evidence="2">
    <location>
        <begin position="228"/>
        <end position="246"/>
    </location>
</feature>
<feature type="signal peptide" evidence="3">
    <location>
        <begin position="1"/>
        <end position="24"/>
    </location>
</feature>
<keyword evidence="2" id="KW-1133">Transmembrane helix</keyword>
<evidence type="ECO:0000256" key="3">
    <source>
        <dbReference type="SAM" id="SignalP"/>
    </source>
</evidence>
<dbReference type="Proteomes" id="UP000095765">
    <property type="component" value="Unassembled WGS sequence"/>
</dbReference>
<evidence type="ECO:0000313" key="5">
    <source>
        <dbReference type="EMBL" id="RGE68302.1"/>
    </source>
</evidence>
<name>A0A174MLI2_9FIRM</name>
<evidence type="ECO:0008006" key="8">
    <source>
        <dbReference type="Google" id="ProtNLM"/>
    </source>
</evidence>
<feature type="compositionally biased region" description="Low complexity" evidence="1">
    <location>
        <begin position="180"/>
        <end position="207"/>
    </location>
</feature>
<gene>
    <name evidence="5" type="ORF">DXC40_08145</name>
    <name evidence="4" type="ORF">ERS852551_00552</name>
</gene>
<keyword evidence="2" id="KW-0472">Membrane</keyword>
<dbReference type="EMBL" id="CZBE01000003">
    <property type="protein sequence ID" value="CUP35951.1"/>
    <property type="molecule type" value="Genomic_DNA"/>
</dbReference>
<dbReference type="OrthoDB" id="9922318at2"/>
<keyword evidence="3" id="KW-0732">Signal</keyword>
<feature type="region of interest" description="Disordered" evidence="1">
    <location>
        <begin position="180"/>
        <end position="225"/>
    </location>
</feature>
<feature type="chain" id="PRO_5041795257" description="Gram-positive cocci surface proteins LPxTG domain-containing protein" evidence="3">
    <location>
        <begin position="25"/>
        <end position="250"/>
    </location>
</feature>
<sequence length="250" mass="26893">MKHLSSWTFAACMAVCAASVTVLAYAISTTIDLTGTVYDDNGKDVTAKYEVLFDEGNVTINRAPVGEKLYFEIGNGTDFRVVEGMTVDAAALANSDNFSYTLERGENGDLLDYARLVTKRFDDGERKRYFEIALVVPQEDQKQAVTFDLSFKAKHTEDHYWQAGDTASMHFEFWIGDAAQQSSSEESQAPASSSSLASTPAASQTASVPPTPQSTPEEAPAPTGSHDLTAAAAALMAVSAAAILLVNKRR</sequence>
<reference evidence="5 7" key="2">
    <citation type="submission" date="2018-08" db="EMBL/GenBank/DDBJ databases">
        <title>A genome reference for cultivated species of the human gut microbiota.</title>
        <authorList>
            <person name="Zou Y."/>
            <person name="Xue W."/>
            <person name="Luo G."/>
        </authorList>
    </citation>
    <scope>NUCLEOTIDE SEQUENCE [LARGE SCALE GENOMIC DNA]</scope>
    <source>
        <strain evidence="5 7">TF05-12AC</strain>
    </source>
</reference>
<evidence type="ECO:0000313" key="7">
    <source>
        <dbReference type="Proteomes" id="UP000260828"/>
    </source>
</evidence>
<evidence type="ECO:0000313" key="6">
    <source>
        <dbReference type="Proteomes" id="UP000095765"/>
    </source>
</evidence>
<dbReference type="GeneID" id="72463050"/>
<accession>A0A174MLI2</accession>
<keyword evidence="2" id="KW-0812">Transmembrane</keyword>